<dbReference type="PANTHER" id="PTHR35702:SF2">
    <property type="match status" value="1"/>
</dbReference>
<organism evidence="2 3">
    <name type="scientific">Handroanthus impetiginosus</name>
    <dbReference type="NCBI Taxonomy" id="429701"/>
    <lineage>
        <taxon>Eukaryota</taxon>
        <taxon>Viridiplantae</taxon>
        <taxon>Streptophyta</taxon>
        <taxon>Embryophyta</taxon>
        <taxon>Tracheophyta</taxon>
        <taxon>Spermatophyta</taxon>
        <taxon>Magnoliopsida</taxon>
        <taxon>eudicotyledons</taxon>
        <taxon>Gunneridae</taxon>
        <taxon>Pentapetalae</taxon>
        <taxon>asterids</taxon>
        <taxon>lamiids</taxon>
        <taxon>Lamiales</taxon>
        <taxon>Bignoniaceae</taxon>
        <taxon>Crescentiina</taxon>
        <taxon>Tabebuia alliance</taxon>
        <taxon>Handroanthus</taxon>
    </lineage>
</organism>
<dbReference type="EMBL" id="NKXS01002044">
    <property type="protein sequence ID" value="PIN15604.1"/>
    <property type="molecule type" value="Genomic_DNA"/>
</dbReference>
<dbReference type="OrthoDB" id="1906723at2759"/>
<feature type="chain" id="PRO_5013923667" description="Glycine zipper 2TM domain-containing protein" evidence="1">
    <location>
        <begin position="20"/>
        <end position="184"/>
    </location>
</feature>
<evidence type="ECO:0000256" key="1">
    <source>
        <dbReference type="SAM" id="SignalP"/>
    </source>
</evidence>
<keyword evidence="1" id="KW-0732">Signal</keyword>
<keyword evidence="3" id="KW-1185">Reference proteome</keyword>
<proteinExistence type="predicted"/>
<protein>
    <recommendedName>
        <fullName evidence="4">Glycine zipper 2TM domain-containing protein</fullName>
    </recommendedName>
</protein>
<accession>A0A2G9HDM0</accession>
<comment type="caution">
    <text evidence="2">The sequence shown here is derived from an EMBL/GenBank/DDBJ whole genome shotgun (WGS) entry which is preliminary data.</text>
</comment>
<gene>
    <name evidence="2" type="ORF">CDL12_11748</name>
</gene>
<dbReference type="STRING" id="429701.A0A2G9HDM0"/>
<evidence type="ECO:0000313" key="2">
    <source>
        <dbReference type="EMBL" id="PIN15604.1"/>
    </source>
</evidence>
<dbReference type="PANTHER" id="PTHR35702">
    <property type="entry name" value="EXPRESSED PROTEIN"/>
    <property type="match status" value="1"/>
</dbReference>
<evidence type="ECO:0000313" key="3">
    <source>
        <dbReference type="Proteomes" id="UP000231279"/>
    </source>
</evidence>
<reference evidence="3" key="1">
    <citation type="journal article" date="2018" name="Gigascience">
        <title>Genome assembly of the Pink Ipe (Handroanthus impetiginosus, Bignoniaceae), a highly valued, ecologically keystone Neotropical timber forest tree.</title>
        <authorList>
            <person name="Silva-Junior O.B."/>
            <person name="Grattapaglia D."/>
            <person name="Novaes E."/>
            <person name="Collevatti R.G."/>
        </authorList>
    </citation>
    <scope>NUCLEOTIDE SEQUENCE [LARGE SCALE GENOMIC DNA]</scope>
    <source>
        <strain evidence="3">cv. UFG-1</strain>
    </source>
</reference>
<dbReference type="AlphaFoldDB" id="A0A2G9HDM0"/>
<feature type="signal peptide" evidence="1">
    <location>
        <begin position="1"/>
        <end position="19"/>
    </location>
</feature>
<sequence length="184" mass="20015">MQLLTLFGILALISFIVSAEKCRQLVGEEQYSSRFAFINCFDMSYGTKACLLKEIIKLYLYYNRAIYVQKDFDSAVEAAREEGNAAARRALRVARHIMGPMLNAGMDLLETIYLGGSVAEGMVRGSGTFVGAYVGGIMGDGWLGFVVGSQFGSWIGGRIGLVAYDIGNANTTRSDVARIVLLVI</sequence>
<dbReference type="Proteomes" id="UP000231279">
    <property type="component" value="Unassembled WGS sequence"/>
</dbReference>
<evidence type="ECO:0008006" key="4">
    <source>
        <dbReference type="Google" id="ProtNLM"/>
    </source>
</evidence>
<name>A0A2G9HDM0_9LAMI</name>